<dbReference type="Gene3D" id="3.40.50.150">
    <property type="entry name" value="Vaccinia Virus protein VP39"/>
    <property type="match status" value="1"/>
</dbReference>
<name>A0ABP3IMQ2_9BACL</name>
<evidence type="ECO:0000313" key="3">
    <source>
        <dbReference type="Proteomes" id="UP001500340"/>
    </source>
</evidence>
<dbReference type="EMBL" id="BAAACX010000027">
    <property type="protein sequence ID" value="GAA0410836.1"/>
    <property type="molecule type" value="Genomic_DNA"/>
</dbReference>
<dbReference type="InterPro" id="IPR050903">
    <property type="entry name" value="Bact_Chemotaxis_MeTrfase"/>
</dbReference>
<dbReference type="InterPro" id="IPR022641">
    <property type="entry name" value="CheR_N"/>
</dbReference>
<dbReference type="Proteomes" id="UP001500340">
    <property type="component" value="Unassembled WGS sequence"/>
</dbReference>
<proteinExistence type="predicted"/>
<accession>A0ABP3IMQ2</accession>
<dbReference type="SMART" id="SM00138">
    <property type="entry name" value="MeTrc"/>
    <property type="match status" value="1"/>
</dbReference>
<dbReference type="PROSITE" id="PS50123">
    <property type="entry name" value="CHER"/>
    <property type="match status" value="1"/>
</dbReference>
<dbReference type="Pfam" id="PF03705">
    <property type="entry name" value="CheR_N"/>
    <property type="match status" value="1"/>
</dbReference>
<dbReference type="SUPFAM" id="SSF47757">
    <property type="entry name" value="Chemotaxis receptor methyltransferase CheR, N-terminal domain"/>
    <property type="match status" value="1"/>
</dbReference>
<protein>
    <submittedName>
        <fullName evidence="2">Protein-glutamate O-methyltransferase CheR</fullName>
    </submittedName>
</protein>
<dbReference type="RefSeq" id="WP_343865399.1">
    <property type="nucleotide sequence ID" value="NZ_BAAACX010000027.1"/>
</dbReference>
<dbReference type="InterPro" id="IPR000780">
    <property type="entry name" value="CheR_MeTrfase"/>
</dbReference>
<sequence length="291" mass="34513">MTSSDYTQLEEHKAIDDENQSERELIEIELLLEGIHRLYGYDFRNYALPSLRRRIWHHVHVEQLQSISGLQEKVLHDRSCFERLVYALSIPVTEMFRDPSLFRTFREKVVPILRTYPYIRIWHAGCSTGEEVYSMAILLYEEGLYDKSRIYATDMNDRSLQAAKDGVFDIQRMKKYTKNYIDAGGMHSFSEYYTAQYNSVIFQPFLKKNIIFAEHNLATDRSFNEFNVIFCRNVMIYFNETLRNRVHALFHESLGHFGVLVLGAKESVNFSNYQSCYEPLDRNEKIYRKIK</sequence>
<dbReference type="InterPro" id="IPR022642">
    <property type="entry name" value="CheR_C"/>
</dbReference>
<keyword evidence="3" id="KW-1185">Reference proteome</keyword>
<evidence type="ECO:0000313" key="2">
    <source>
        <dbReference type="EMBL" id="GAA0410836.1"/>
    </source>
</evidence>
<feature type="domain" description="CheR-type methyltransferase" evidence="1">
    <location>
        <begin position="27"/>
        <end position="291"/>
    </location>
</feature>
<comment type="caution">
    <text evidence="2">The sequence shown here is derived from an EMBL/GenBank/DDBJ whole genome shotgun (WGS) entry which is preliminary data.</text>
</comment>
<dbReference type="PANTHER" id="PTHR24422">
    <property type="entry name" value="CHEMOTAXIS PROTEIN METHYLTRANSFERASE"/>
    <property type="match status" value="1"/>
</dbReference>
<dbReference type="PANTHER" id="PTHR24422:SF8">
    <property type="entry name" value="CHEMOTAXIS PROTEIN"/>
    <property type="match status" value="1"/>
</dbReference>
<dbReference type="InterPro" id="IPR029063">
    <property type="entry name" value="SAM-dependent_MTases_sf"/>
</dbReference>
<evidence type="ECO:0000259" key="1">
    <source>
        <dbReference type="PROSITE" id="PS50123"/>
    </source>
</evidence>
<organism evidence="2 3">
    <name type="scientific">Paenibacillus motobuensis</name>
    <dbReference type="NCBI Taxonomy" id="295324"/>
    <lineage>
        <taxon>Bacteria</taxon>
        <taxon>Bacillati</taxon>
        <taxon>Bacillota</taxon>
        <taxon>Bacilli</taxon>
        <taxon>Bacillales</taxon>
        <taxon>Paenibacillaceae</taxon>
        <taxon>Paenibacillus</taxon>
    </lineage>
</organism>
<reference evidence="3" key="1">
    <citation type="journal article" date="2019" name="Int. J. Syst. Evol. Microbiol.">
        <title>The Global Catalogue of Microorganisms (GCM) 10K type strain sequencing project: providing services to taxonomists for standard genome sequencing and annotation.</title>
        <authorList>
            <consortium name="The Broad Institute Genomics Platform"/>
            <consortium name="The Broad Institute Genome Sequencing Center for Infectious Disease"/>
            <person name="Wu L."/>
            <person name="Ma J."/>
        </authorList>
    </citation>
    <scope>NUCLEOTIDE SEQUENCE [LARGE SCALE GENOMIC DNA]</scope>
    <source>
        <strain evidence="3">JCM 12774</strain>
    </source>
</reference>
<gene>
    <name evidence="2" type="ORF">GCM10008933_46280</name>
</gene>
<dbReference type="SUPFAM" id="SSF53335">
    <property type="entry name" value="S-adenosyl-L-methionine-dependent methyltransferases"/>
    <property type="match status" value="1"/>
</dbReference>
<dbReference type="Pfam" id="PF01739">
    <property type="entry name" value="CheR"/>
    <property type="match status" value="1"/>
</dbReference>
<dbReference type="PRINTS" id="PR00996">
    <property type="entry name" value="CHERMTFRASE"/>
</dbReference>